<dbReference type="Proteomes" id="UP000475862">
    <property type="component" value="Unassembled WGS sequence"/>
</dbReference>
<accession>A0A6G0SXS5</accession>
<reference evidence="1 2" key="1">
    <citation type="submission" date="2019-08" db="EMBL/GenBank/DDBJ databases">
        <title>The genome of the soybean aphid Biotype 1, its phylome, world population structure and adaptation to the North American continent.</title>
        <authorList>
            <person name="Giordano R."/>
            <person name="Donthu R.K."/>
            <person name="Hernandez A.G."/>
            <person name="Wright C.L."/>
            <person name="Zimin A.V."/>
        </authorList>
    </citation>
    <scope>NUCLEOTIDE SEQUENCE [LARGE SCALE GENOMIC DNA]</scope>
    <source>
        <tissue evidence="1">Whole aphids</tissue>
    </source>
</reference>
<name>A0A6G0SXS5_APHGL</name>
<evidence type="ECO:0000313" key="2">
    <source>
        <dbReference type="Proteomes" id="UP000475862"/>
    </source>
</evidence>
<protein>
    <submittedName>
        <fullName evidence="1">Uncharacterized protein</fullName>
    </submittedName>
</protein>
<comment type="caution">
    <text evidence="1">The sequence shown here is derived from an EMBL/GenBank/DDBJ whole genome shotgun (WGS) entry which is preliminary data.</text>
</comment>
<proteinExistence type="predicted"/>
<organism evidence="1 2">
    <name type="scientific">Aphis glycines</name>
    <name type="common">Soybean aphid</name>
    <dbReference type="NCBI Taxonomy" id="307491"/>
    <lineage>
        <taxon>Eukaryota</taxon>
        <taxon>Metazoa</taxon>
        <taxon>Ecdysozoa</taxon>
        <taxon>Arthropoda</taxon>
        <taxon>Hexapoda</taxon>
        <taxon>Insecta</taxon>
        <taxon>Pterygota</taxon>
        <taxon>Neoptera</taxon>
        <taxon>Paraneoptera</taxon>
        <taxon>Hemiptera</taxon>
        <taxon>Sternorrhyncha</taxon>
        <taxon>Aphidomorpha</taxon>
        <taxon>Aphidoidea</taxon>
        <taxon>Aphididae</taxon>
        <taxon>Aphidini</taxon>
        <taxon>Aphis</taxon>
        <taxon>Aphis</taxon>
    </lineage>
</organism>
<keyword evidence="2" id="KW-1185">Reference proteome</keyword>
<dbReference type="EMBL" id="VYZN01000511">
    <property type="protein sequence ID" value="KAE9522895.1"/>
    <property type="molecule type" value="Genomic_DNA"/>
</dbReference>
<gene>
    <name evidence="1" type="ORF">AGLY_016706</name>
</gene>
<evidence type="ECO:0000313" key="1">
    <source>
        <dbReference type="EMBL" id="KAE9522895.1"/>
    </source>
</evidence>
<sequence>MNVCVVWCDCLKNIYLIKLCYLVCYRLVANGYITTYSHLQSALELVSLLSSAFQYLCKSLTLLQHYHQARNSLVLKSFLIDKLKPTYSTQQRGRRLIKLLVNLLVLVNNNYQRTDLILISTAIAQTHVKSEIIRLRGRPLIISPDKPDQLQVILNELHLAMKSKTSNITTSFLKNYLDFNNQNAIILLWNGYIIKNGRFLSLKETHDSICNQNHDITYIHDAVSDRFDTKKILKRNQISFKLLVIPIEVAEL</sequence>
<dbReference type="AlphaFoldDB" id="A0A6G0SXS5"/>
<dbReference type="OrthoDB" id="6606864at2759"/>